<dbReference type="InterPro" id="IPR020846">
    <property type="entry name" value="MFS_dom"/>
</dbReference>
<dbReference type="PROSITE" id="PS50850">
    <property type="entry name" value="MFS"/>
    <property type="match status" value="1"/>
</dbReference>
<dbReference type="Proteomes" id="UP001205906">
    <property type="component" value="Unassembled WGS sequence"/>
</dbReference>
<organism evidence="8 9">
    <name type="scientific">Mesorhizobium liriopis</name>
    <dbReference type="NCBI Taxonomy" id="2953882"/>
    <lineage>
        <taxon>Bacteria</taxon>
        <taxon>Pseudomonadati</taxon>
        <taxon>Pseudomonadota</taxon>
        <taxon>Alphaproteobacteria</taxon>
        <taxon>Hyphomicrobiales</taxon>
        <taxon>Phyllobacteriaceae</taxon>
        <taxon>Mesorhizobium</taxon>
    </lineage>
</organism>
<dbReference type="EMBL" id="JAMXQS010000009">
    <property type="protein sequence ID" value="MCO6051816.1"/>
    <property type="molecule type" value="Genomic_DNA"/>
</dbReference>
<feature type="transmembrane region" description="Helical" evidence="6">
    <location>
        <begin position="196"/>
        <end position="215"/>
    </location>
</feature>
<dbReference type="RefSeq" id="WP_252821766.1">
    <property type="nucleotide sequence ID" value="NZ_JAMXQS010000009.1"/>
</dbReference>
<evidence type="ECO:0000256" key="6">
    <source>
        <dbReference type="SAM" id="Phobius"/>
    </source>
</evidence>
<proteinExistence type="predicted"/>
<feature type="transmembrane region" description="Helical" evidence="6">
    <location>
        <begin position="106"/>
        <end position="126"/>
    </location>
</feature>
<feature type="transmembrane region" description="Helical" evidence="6">
    <location>
        <begin position="46"/>
        <end position="65"/>
    </location>
</feature>
<feature type="transmembrane region" description="Helical" evidence="6">
    <location>
        <begin position="221"/>
        <end position="241"/>
    </location>
</feature>
<feature type="transmembrane region" description="Helical" evidence="6">
    <location>
        <begin position="297"/>
        <end position="316"/>
    </location>
</feature>
<accession>A0ABT1CD02</accession>
<feature type="transmembrane region" description="Helical" evidence="6">
    <location>
        <begin position="352"/>
        <end position="376"/>
    </location>
</feature>
<evidence type="ECO:0000256" key="2">
    <source>
        <dbReference type="ARBA" id="ARBA00022448"/>
    </source>
</evidence>
<dbReference type="Gene3D" id="1.20.1250.20">
    <property type="entry name" value="MFS general substrate transporter like domains"/>
    <property type="match status" value="1"/>
</dbReference>
<dbReference type="InterPro" id="IPR011701">
    <property type="entry name" value="MFS"/>
</dbReference>
<dbReference type="InterPro" id="IPR036259">
    <property type="entry name" value="MFS_trans_sf"/>
</dbReference>
<protein>
    <submittedName>
        <fullName evidence="8">MFS transporter</fullName>
    </submittedName>
</protein>
<evidence type="ECO:0000256" key="5">
    <source>
        <dbReference type="ARBA" id="ARBA00023136"/>
    </source>
</evidence>
<dbReference type="Gene3D" id="1.20.1720.10">
    <property type="entry name" value="Multidrug resistance protein D"/>
    <property type="match status" value="1"/>
</dbReference>
<feature type="transmembrane region" description="Helical" evidence="6">
    <location>
        <begin position="262"/>
        <end position="285"/>
    </location>
</feature>
<dbReference type="PRINTS" id="PR01036">
    <property type="entry name" value="TCRTETB"/>
</dbReference>
<feature type="transmembrane region" description="Helical" evidence="6">
    <location>
        <begin position="12"/>
        <end position="34"/>
    </location>
</feature>
<feature type="transmembrane region" description="Helical" evidence="6">
    <location>
        <begin position="455"/>
        <end position="474"/>
    </location>
</feature>
<feature type="transmembrane region" description="Helical" evidence="6">
    <location>
        <begin position="77"/>
        <end position="100"/>
    </location>
</feature>
<dbReference type="SUPFAM" id="SSF103473">
    <property type="entry name" value="MFS general substrate transporter"/>
    <property type="match status" value="1"/>
</dbReference>
<gene>
    <name evidence="8" type="ORF">NGM99_18685</name>
</gene>
<evidence type="ECO:0000256" key="3">
    <source>
        <dbReference type="ARBA" id="ARBA00022692"/>
    </source>
</evidence>
<feature type="transmembrane region" description="Helical" evidence="6">
    <location>
        <begin position="328"/>
        <end position="346"/>
    </location>
</feature>
<keyword evidence="3 6" id="KW-0812">Transmembrane</keyword>
<evidence type="ECO:0000313" key="8">
    <source>
        <dbReference type="EMBL" id="MCO6051816.1"/>
    </source>
</evidence>
<dbReference type="Pfam" id="PF07690">
    <property type="entry name" value="MFS_1"/>
    <property type="match status" value="1"/>
</dbReference>
<keyword evidence="4 6" id="KW-1133">Transmembrane helix</keyword>
<keyword evidence="5 6" id="KW-0472">Membrane</keyword>
<comment type="subcellular location">
    <subcellularLocation>
        <location evidence="1">Endomembrane system</location>
        <topology evidence="1">Multi-pass membrane protein</topology>
    </subcellularLocation>
</comment>
<keyword evidence="9" id="KW-1185">Reference proteome</keyword>
<feature type="transmembrane region" description="Helical" evidence="6">
    <location>
        <begin position="163"/>
        <end position="184"/>
    </location>
</feature>
<keyword evidence="2" id="KW-0813">Transport</keyword>
<dbReference type="PANTHER" id="PTHR23501:SF191">
    <property type="entry name" value="VACUOLAR BASIC AMINO ACID TRANSPORTER 4"/>
    <property type="match status" value="1"/>
</dbReference>
<feature type="transmembrane region" description="Helical" evidence="6">
    <location>
        <begin position="397"/>
        <end position="418"/>
    </location>
</feature>
<name>A0ABT1CD02_9HYPH</name>
<sequence length="485" mass="50973">MPHPSHSRRPLVVAAIMLAIFMVAIEATIVATAMPKIVGQLGGFERYTWVFAAFLLAQTTTTVIYGKLADLFGRRPVIVAGIVIFLVGSILCGLATSMAALIGFRLIQGLGAGAIQPVAMTIVGDLYPLEERGRVQGLISSVWAFSAVTGPLAGGLIVDNLSWAWIFWINLPIGILTILGFVLFLRESVERKRHRIDYEGAVLFSLAMVGLIVALTELNAAPRLAGGAFAAAVIFFAVFLWQENRAAEPMVALSLWTRPLVAAGNTATLLASMGLIGLTTILPLYVQGVLGRSPLVAGFTLTALAVGWPLAATLSARFFRRLGLRGTLRLGGIILPVGAAGLLMLSTQSHPALAGTASFVMGFGMGLLSITCIVLIQDSVDWSARGAATASNVFARSLGNTLGASVLGAILNLGIARYGGTEADRVWSALETPDGLSRASTDPLLERVLDGALHWSFWGIFALAALALLAAWAVPVRAGPRVAPA</sequence>
<dbReference type="PANTHER" id="PTHR23501">
    <property type="entry name" value="MAJOR FACILITATOR SUPERFAMILY"/>
    <property type="match status" value="1"/>
</dbReference>
<feature type="transmembrane region" description="Helical" evidence="6">
    <location>
        <begin position="138"/>
        <end position="157"/>
    </location>
</feature>
<evidence type="ECO:0000256" key="1">
    <source>
        <dbReference type="ARBA" id="ARBA00004127"/>
    </source>
</evidence>
<evidence type="ECO:0000313" key="9">
    <source>
        <dbReference type="Proteomes" id="UP001205906"/>
    </source>
</evidence>
<dbReference type="CDD" id="cd17502">
    <property type="entry name" value="MFS_Azr1_MDR_like"/>
    <property type="match status" value="1"/>
</dbReference>
<feature type="domain" description="Major facilitator superfamily (MFS) profile" evidence="7">
    <location>
        <begin position="12"/>
        <end position="479"/>
    </location>
</feature>
<reference evidence="8 9" key="1">
    <citation type="submission" date="2022-06" db="EMBL/GenBank/DDBJ databases">
        <title>Mesorhizobium sp. strain RP14 Genome sequencing and assembly.</title>
        <authorList>
            <person name="Kim I."/>
        </authorList>
    </citation>
    <scope>NUCLEOTIDE SEQUENCE [LARGE SCALE GENOMIC DNA]</scope>
    <source>
        <strain evidence="9">RP14(2022)</strain>
    </source>
</reference>
<comment type="caution">
    <text evidence="8">The sequence shown here is derived from an EMBL/GenBank/DDBJ whole genome shotgun (WGS) entry which is preliminary data.</text>
</comment>
<evidence type="ECO:0000259" key="7">
    <source>
        <dbReference type="PROSITE" id="PS50850"/>
    </source>
</evidence>
<evidence type="ECO:0000256" key="4">
    <source>
        <dbReference type="ARBA" id="ARBA00022989"/>
    </source>
</evidence>